<evidence type="ECO:0000256" key="5">
    <source>
        <dbReference type="ARBA" id="ARBA00022801"/>
    </source>
</evidence>
<dbReference type="AlphaFoldDB" id="A0AAX4KZT2"/>
<evidence type="ECO:0000256" key="2">
    <source>
        <dbReference type="ARBA" id="ARBA00022694"/>
    </source>
</evidence>
<comment type="function">
    <text evidence="6">Part of ribonuclease P, a protein complex that generates mature tRNA molecules by cleaving their 5'-ends.</text>
</comment>
<sequence>MLLDYIGSEIKILYYVDSSLISKKGIVILETEKTFLIRLSDKGKVVRIFKAHGIFEITFKGKSFIVDGYKLVRKPWKRI</sequence>
<keyword evidence="5 6" id="KW-0378">Hydrolase</keyword>
<dbReference type="Pfam" id="PF01868">
    <property type="entry name" value="RNase_P-MRP_p29"/>
    <property type="match status" value="1"/>
</dbReference>
<dbReference type="EC" id="3.1.26.5" evidence="6"/>
<dbReference type="GO" id="GO:0005737">
    <property type="term" value="C:cytoplasm"/>
    <property type="evidence" value="ECO:0007669"/>
    <property type="project" value="UniProtKB-SubCell"/>
</dbReference>
<dbReference type="Gene3D" id="2.30.30.210">
    <property type="entry name" value="Ribonuclease P/MRP, subunit p29"/>
    <property type="match status" value="1"/>
</dbReference>
<dbReference type="GeneID" id="89337766"/>
<keyword evidence="8" id="KW-1185">Reference proteome</keyword>
<comment type="similarity">
    <text evidence="6">Belongs to the eukaryotic/archaeal RNase P protein component 1 family.</text>
</comment>
<protein>
    <recommendedName>
        <fullName evidence="6">Ribonuclease P protein component 1</fullName>
        <shortName evidence="6">RNase P component 1</shortName>
        <ecNumber evidence="6">3.1.26.5</ecNumber>
    </recommendedName>
    <alternativeName>
        <fullName evidence="6">Rpp29</fullName>
    </alternativeName>
</protein>
<keyword evidence="1 6" id="KW-0963">Cytoplasm</keyword>
<dbReference type="EMBL" id="CP146016">
    <property type="protein sequence ID" value="WWQ60398.1"/>
    <property type="molecule type" value="Genomic_DNA"/>
</dbReference>
<dbReference type="SUPFAM" id="SSF101744">
    <property type="entry name" value="Rof/RNase P subunit-like"/>
    <property type="match status" value="1"/>
</dbReference>
<evidence type="ECO:0000256" key="1">
    <source>
        <dbReference type="ARBA" id="ARBA00022490"/>
    </source>
</evidence>
<gene>
    <name evidence="6" type="primary">rnp1</name>
    <name evidence="7" type="ORF">V6M85_13315</name>
</gene>
<keyword evidence="4 6" id="KW-0255">Endonuclease</keyword>
<comment type="subcellular location">
    <subcellularLocation>
        <location evidence="6">Cytoplasm</location>
    </subcellularLocation>
</comment>
<accession>A0AAX4KZT2</accession>
<proteinExistence type="inferred from homology"/>
<comment type="subunit">
    <text evidence="6">Consists of a catalytic RNA component and at least 4-5 protein subunits.</text>
</comment>
<evidence type="ECO:0000256" key="6">
    <source>
        <dbReference type="HAMAP-Rule" id="MF_00754"/>
    </source>
</evidence>
<reference evidence="7 8" key="1">
    <citation type="submission" date="2024-02" db="EMBL/GenBank/DDBJ databases">
        <title>STSV induces naive adaptation in Sulfolobus.</title>
        <authorList>
            <person name="Xiang X."/>
            <person name="Song M."/>
        </authorList>
    </citation>
    <scope>NUCLEOTIDE SEQUENCE [LARGE SCALE GENOMIC DNA]</scope>
    <source>
        <strain evidence="7 8">RT2</strain>
    </source>
</reference>
<dbReference type="GO" id="GO:0004526">
    <property type="term" value="F:ribonuclease P activity"/>
    <property type="evidence" value="ECO:0007669"/>
    <property type="project" value="UniProtKB-UniRule"/>
</dbReference>
<dbReference type="Proteomes" id="UP001432202">
    <property type="component" value="Chromosome"/>
</dbReference>
<keyword evidence="3 6" id="KW-0540">Nuclease</keyword>
<evidence type="ECO:0000256" key="3">
    <source>
        <dbReference type="ARBA" id="ARBA00022722"/>
    </source>
</evidence>
<evidence type="ECO:0000256" key="4">
    <source>
        <dbReference type="ARBA" id="ARBA00022759"/>
    </source>
</evidence>
<dbReference type="GO" id="GO:0030677">
    <property type="term" value="C:ribonuclease P complex"/>
    <property type="evidence" value="ECO:0007669"/>
    <property type="project" value="UniProtKB-UniRule"/>
</dbReference>
<dbReference type="InterPro" id="IPR002730">
    <property type="entry name" value="Rpp29/RNP1"/>
</dbReference>
<organism evidence="7 8">
    <name type="scientific">Sulfolobus tengchongensis</name>
    <dbReference type="NCBI Taxonomy" id="207809"/>
    <lineage>
        <taxon>Archaea</taxon>
        <taxon>Thermoproteota</taxon>
        <taxon>Thermoprotei</taxon>
        <taxon>Sulfolobales</taxon>
        <taxon>Sulfolobaceae</taxon>
        <taxon>Sulfolobus</taxon>
    </lineage>
</organism>
<dbReference type="GO" id="GO:0001682">
    <property type="term" value="P:tRNA 5'-leader removal"/>
    <property type="evidence" value="ECO:0007669"/>
    <property type="project" value="UniProtKB-UniRule"/>
</dbReference>
<keyword evidence="2 6" id="KW-0819">tRNA processing</keyword>
<dbReference type="HAMAP" id="MF_00754">
    <property type="entry name" value="RNase_P_1"/>
    <property type="match status" value="1"/>
</dbReference>
<dbReference type="InterPro" id="IPR023534">
    <property type="entry name" value="Rof/RNase_P-like"/>
</dbReference>
<dbReference type="RefSeq" id="WP_338601103.1">
    <property type="nucleotide sequence ID" value="NZ_CP146016.1"/>
</dbReference>
<dbReference type="InterPro" id="IPR023538">
    <property type="entry name" value="RNP1"/>
</dbReference>
<evidence type="ECO:0000313" key="7">
    <source>
        <dbReference type="EMBL" id="WWQ60398.1"/>
    </source>
</evidence>
<name>A0AAX4KZT2_9CREN</name>
<evidence type="ECO:0000313" key="8">
    <source>
        <dbReference type="Proteomes" id="UP001432202"/>
    </source>
</evidence>
<dbReference type="GO" id="GO:0003723">
    <property type="term" value="F:RNA binding"/>
    <property type="evidence" value="ECO:0007669"/>
    <property type="project" value="InterPro"/>
</dbReference>
<comment type="catalytic activity">
    <reaction evidence="6">
        <text>Endonucleolytic cleavage of RNA, removing 5'-extranucleotides from tRNA precursor.</text>
        <dbReference type="EC" id="3.1.26.5"/>
    </reaction>
</comment>
<dbReference type="InterPro" id="IPR036980">
    <property type="entry name" value="RNase_P/MRP_Rpp29_sf"/>
</dbReference>